<dbReference type="AlphaFoldDB" id="A0A9N8EH48"/>
<evidence type="ECO:0000313" key="3">
    <source>
        <dbReference type="Proteomes" id="UP001153069"/>
    </source>
</evidence>
<feature type="compositionally biased region" description="Polar residues" evidence="1">
    <location>
        <begin position="182"/>
        <end position="196"/>
    </location>
</feature>
<dbReference type="Proteomes" id="UP001153069">
    <property type="component" value="Unassembled WGS sequence"/>
</dbReference>
<comment type="caution">
    <text evidence="2">The sequence shown here is derived from an EMBL/GenBank/DDBJ whole genome shotgun (WGS) entry which is preliminary data.</text>
</comment>
<dbReference type="PANTHER" id="PTHR35213">
    <property type="entry name" value="RING-TYPE DOMAIN-CONTAINING PROTEIN-RELATED"/>
    <property type="match status" value="1"/>
</dbReference>
<gene>
    <name evidence="2" type="ORF">SEMRO_929_G221290.1</name>
</gene>
<organism evidence="2 3">
    <name type="scientific">Seminavis robusta</name>
    <dbReference type="NCBI Taxonomy" id="568900"/>
    <lineage>
        <taxon>Eukaryota</taxon>
        <taxon>Sar</taxon>
        <taxon>Stramenopiles</taxon>
        <taxon>Ochrophyta</taxon>
        <taxon>Bacillariophyta</taxon>
        <taxon>Bacillariophyceae</taxon>
        <taxon>Bacillariophycidae</taxon>
        <taxon>Naviculales</taxon>
        <taxon>Naviculaceae</taxon>
        <taxon>Seminavis</taxon>
    </lineage>
</organism>
<feature type="region of interest" description="Disordered" evidence="1">
    <location>
        <begin position="214"/>
        <end position="233"/>
    </location>
</feature>
<sequence length="541" mass="55680">MMKSENESGIAGTANGQSARTEPGQCPHESKPQTPAGPSDAQVPFLAGETAAATTPSSESALGPGFPSEPLSSSIGQTANASIPFLPGDGGATNATTTTRYFDTLRIPDGNGQRQTQQVAPNGSGSASSVKQSIEMPSSYSLVEKSLAGQPKVQVPAAPHVSLSGTSMLSTVASQRPLLTIGNASSSSGVRATPKTQRPLPASAGHTASKVAIPTSAAHVAQPASKVKTGTSLRRGKWTVEEEAYVARVIQDFNSGFLNAPAGTTLRSYLSEKLQCDPMRITKKFTGDACIGKRVFHPAVRNLSNAAAIDKAQAELDALERRWRRRLEMQQRESAKKAAASAAAAAAASGRNHGFVTNGALGSGLVGAPTTGVNGGALGAQATAPAIGVTQTASWLDRASNILKETGSRQTGVSVPCSKQKFSLTQEQAQALQSLPRKEIEMQMKEVERLIHEGPIIQQTSAGLPLVLHQSAAEAAVPPPPVPKTIVANAAGCSADSDGQQTPPEPADKRMRTGAEDAEALVGFLTAVRASAAAGTDSFSG</sequence>
<keyword evidence="3" id="KW-1185">Reference proteome</keyword>
<feature type="region of interest" description="Disordered" evidence="1">
    <location>
        <begin position="493"/>
        <end position="514"/>
    </location>
</feature>
<accession>A0A9N8EH48</accession>
<feature type="compositionally biased region" description="Low complexity" evidence="1">
    <location>
        <begin position="47"/>
        <end position="61"/>
    </location>
</feature>
<feature type="region of interest" description="Disordered" evidence="1">
    <location>
        <begin position="1"/>
        <end position="133"/>
    </location>
</feature>
<feature type="compositionally biased region" description="Polar residues" evidence="1">
    <location>
        <begin position="112"/>
        <end position="133"/>
    </location>
</feature>
<feature type="compositionally biased region" description="Polar residues" evidence="1">
    <location>
        <begin position="70"/>
        <end position="81"/>
    </location>
</feature>
<proteinExistence type="predicted"/>
<name>A0A9N8EH48_9STRA</name>
<feature type="region of interest" description="Disordered" evidence="1">
    <location>
        <begin position="182"/>
        <end position="207"/>
    </location>
</feature>
<dbReference type="OrthoDB" id="206902at2759"/>
<reference evidence="2" key="1">
    <citation type="submission" date="2020-06" db="EMBL/GenBank/DDBJ databases">
        <authorList>
            <consortium name="Plant Systems Biology data submission"/>
        </authorList>
    </citation>
    <scope>NUCLEOTIDE SEQUENCE</scope>
    <source>
        <strain evidence="2">D6</strain>
    </source>
</reference>
<evidence type="ECO:0000256" key="1">
    <source>
        <dbReference type="SAM" id="MobiDB-lite"/>
    </source>
</evidence>
<protein>
    <submittedName>
        <fullName evidence="2">Uncharacterized protein</fullName>
    </submittedName>
</protein>
<dbReference type="EMBL" id="CAICTM010000927">
    <property type="protein sequence ID" value="CAB9518375.1"/>
    <property type="molecule type" value="Genomic_DNA"/>
</dbReference>
<dbReference type="PANTHER" id="PTHR35213:SF3">
    <property type="entry name" value="MYB-LIKE DOMAIN-CONTAINING PROTEIN"/>
    <property type="match status" value="1"/>
</dbReference>
<evidence type="ECO:0000313" key="2">
    <source>
        <dbReference type="EMBL" id="CAB9518375.1"/>
    </source>
</evidence>